<sequence length="36" mass="3885">MANFYLNVDGRRTYVTDVLDHQGRLSSGAAAGSVSR</sequence>
<evidence type="ECO:0000313" key="1">
    <source>
        <dbReference type="EMBL" id="SVB23201.1"/>
    </source>
</evidence>
<proteinExistence type="predicted"/>
<feature type="non-terminal residue" evidence="1">
    <location>
        <position position="36"/>
    </location>
</feature>
<organism evidence="1">
    <name type="scientific">marine metagenome</name>
    <dbReference type="NCBI Taxonomy" id="408172"/>
    <lineage>
        <taxon>unclassified sequences</taxon>
        <taxon>metagenomes</taxon>
        <taxon>ecological metagenomes</taxon>
    </lineage>
</organism>
<dbReference type="EMBL" id="UINC01033623">
    <property type="protein sequence ID" value="SVB23201.1"/>
    <property type="molecule type" value="Genomic_DNA"/>
</dbReference>
<dbReference type="AlphaFoldDB" id="A0A382CBY4"/>
<reference evidence="1" key="1">
    <citation type="submission" date="2018-05" db="EMBL/GenBank/DDBJ databases">
        <authorList>
            <person name="Lanie J.A."/>
            <person name="Ng W.-L."/>
            <person name="Kazmierczak K.M."/>
            <person name="Andrzejewski T.M."/>
            <person name="Davidsen T.M."/>
            <person name="Wayne K.J."/>
            <person name="Tettelin H."/>
            <person name="Glass J.I."/>
            <person name="Rusch D."/>
            <person name="Podicherti R."/>
            <person name="Tsui H.-C.T."/>
            <person name="Winkler M.E."/>
        </authorList>
    </citation>
    <scope>NUCLEOTIDE SEQUENCE</scope>
</reference>
<name>A0A382CBY4_9ZZZZ</name>
<protein>
    <submittedName>
        <fullName evidence="1">Uncharacterized protein</fullName>
    </submittedName>
</protein>
<gene>
    <name evidence="1" type="ORF">METZ01_LOCUS176055</name>
</gene>
<accession>A0A382CBY4</accession>